<dbReference type="SUPFAM" id="SSF90257">
    <property type="entry name" value="Myosin rod fragments"/>
    <property type="match status" value="1"/>
</dbReference>
<dbReference type="Gene3D" id="1.10.287.1490">
    <property type="match status" value="1"/>
</dbReference>
<dbReference type="AlphaFoldDB" id="A0A7C8I0K1"/>
<feature type="region of interest" description="Disordered" evidence="2">
    <location>
        <begin position="1"/>
        <end position="22"/>
    </location>
</feature>
<keyword evidence="4" id="KW-1185">Reference proteome</keyword>
<comment type="caution">
    <text evidence="3">The sequence shown here is derived from an EMBL/GenBank/DDBJ whole genome shotgun (WGS) entry which is preliminary data.</text>
</comment>
<keyword evidence="1" id="KW-0175">Coiled coil</keyword>
<dbReference type="OrthoDB" id="10255522at2759"/>
<evidence type="ECO:0000256" key="1">
    <source>
        <dbReference type="SAM" id="Coils"/>
    </source>
</evidence>
<name>A0A7C8I0K1_9PLEO</name>
<evidence type="ECO:0000256" key="2">
    <source>
        <dbReference type="SAM" id="MobiDB-lite"/>
    </source>
</evidence>
<sequence length="386" mass="43644">MPPRKGPVDSLKPDPKTKAAGESTFNHLFGNQGTFEQKWEDAQRQAGIWQGRLMEVESRIESLTMDNVDQTQQTLSDAAEHLSHAISSREINISNAAEQLNLRLRFDAPIDVHARLSEQQTRIDEELKSLYTGELALDSKLVEDAMNDKLKALRLMGEHKSELILAQSKVDALKADFVQLQDEFTALELKSGTLQTNFDAVQKEKADLEDTRQELRTQVADLEQQVADLKKQVADLKTQLDTAVEIKTELSNDNAIFHHKLDAAHDDSQKATEQAETLKAQLKIESERVGTLEGQLKTESERVEAELTAKSTRIEGLEQADKQLWENHHQANKRSWEEIASLNQALDEVRTAQSNASIKHKKEMHELWEAVNKLTTEAKNKDDELD</sequence>
<feature type="coiled-coil region" evidence="1">
    <location>
        <begin position="163"/>
        <end position="320"/>
    </location>
</feature>
<reference evidence="3 4" key="1">
    <citation type="submission" date="2020-01" db="EMBL/GenBank/DDBJ databases">
        <authorList>
            <consortium name="DOE Joint Genome Institute"/>
            <person name="Haridas S."/>
            <person name="Albert R."/>
            <person name="Binder M."/>
            <person name="Bloem J."/>
            <person name="Labutti K."/>
            <person name="Salamov A."/>
            <person name="Andreopoulos B."/>
            <person name="Baker S.E."/>
            <person name="Barry K."/>
            <person name="Bills G."/>
            <person name="Bluhm B.H."/>
            <person name="Cannon C."/>
            <person name="Castanera R."/>
            <person name="Culley D.E."/>
            <person name="Daum C."/>
            <person name="Ezra D."/>
            <person name="Gonzalez J.B."/>
            <person name="Henrissat B."/>
            <person name="Kuo A."/>
            <person name="Liang C."/>
            <person name="Lipzen A."/>
            <person name="Lutzoni F."/>
            <person name="Magnuson J."/>
            <person name="Mondo S."/>
            <person name="Nolan M."/>
            <person name="Ohm R."/>
            <person name="Pangilinan J."/>
            <person name="Park H.-J.H."/>
            <person name="Ramirez L."/>
            <person name="Alfaro M."/>
            <person name="Sun H."/>
            <person name="Tritt A."/>
            <person name="Yoshinaga Y."/>
            <person name="Zwiers L.-H.L."/>
            <person name="Turgeon B.G."/>
            <person name="Goodwin S.B."/>
            <person name="Spatafora J.W."/>
            <person name="Crous P.W."/>
            <person name="Grigoriev I.V."/>
        </authorList>
    </citation>
    <scope>NUCLEOTIDE SEQUENCE [LARGE SCALE GENOMIC DNA]</scope>
    <source>
        <strain evidence="3 4">CBS 611.86</strain>
    </source>
</reference>
<dbReference type="EMBL" id="JAADJZ010000023">
    <property type="protein sequence ID" value="KAF2867448.1"/>
    <property type="molecule type" value="Genomic_DNA"/>
</dbReference>
<evidence type="ECO:0000313" key="4">
    <source>
        <dbReference type="Proteomes" id="UP000481861"/>
    </source>
</evidence>
<proteinExistence type="predicted"/>
<gene>
    <name evidence="3" type="ORF">BDV95DRAFT_582174</name>
</gene>
<evidence type="ECO:0000313" key="3">
    <source>
        <dbReference type="EMBL" id="KAF2867448.1"/>
    </source>
</evidence>
<organism evidence="3 4">
    <name type="scientific">Massariosphaeria phaeospora</name>
    <dbReference type="NCBI Taxonomy" id="100035"/>
    <lineage>
        <taxon>Eukaryota</taxon>
        <taxon>Fungi</taxon>
        <taxon>Dikarya</taxon>
        <taxon>Ascomycota</taxon>
        <taxon>Pezizomycotina</taxon>
        <taxon>Dothideomycetes</taxon>
        <taxon>Pleosporomycetidae</taxon>
        <taxon>Pleosporales</taxon>
        <taxon>Pleosporales incertae sedis</taxon>
        <taxon>Massariosphaeria</taxon>
    </lineage>
</organism>
<protein>
    <submittedName>
        <fullName evidence="3">Uncharacterized protein</fullName>
    </submittedName>
</protein>
<accession>A0A7C8I0K1</accession>
<dbReference type="Proteomes" id="UP000481861">
    <property type="component" value="Unassembled WGS sequence"/>
</dbReference>